<accession>A0A2A4X732</accession>
<dbReference type="AlphaFoldDB" id="A0A2A4X732"/>
<dbReference type="Proteomes" id="UP000218775">
    <property type="component" value="Unassembled WGS sequence"/>
</dbReference>
<evidence type="ECO:0000313" key="2">
    <source>
        <dbReference type="EMBL" id="PCI77919.1"/>
    </source>
</evidence>
<feature type="region of interest" description="Disordered" evidence="1">
    <location>
        <begin position="1"/>
        <end position="31"/>
    </location>
</feature>
<organism evidence="2 3">
    <name type="scientific">Aerophobetes bacterium</name>
    <dbReference type="NCBI Taxonomy" id="2030807"/>
    <lineage>
        <taxon>Bacteria</taxon>
        <taxon>Candidatus Aerophobota</taxon>
    </lineage>
</organism>
<reference evidence="3" key="1">
    <citation type="submission" date="2017-08" db="EMBL/GenBank/DDBJ databases">
        <title>A dynamic microbial community with high functional redundancy inhabits the cold, oxic subseafloor aquifer.</title>
        <authorList>
            <person name="Tully B.J."/>
            <person name="Wheat C.G."/>
            <person name="Glazer B.T."/>
            <person name="Huber J.A."/>
        </authorList>
    </citation>
    <scope>NUCLEOTIDE SEQUENCE [LARGE SCALE GENOMIC DNA]</scope>
</reference>
<name>A0A2A4X732_UNCAE</name>
<proteinExistence type="predicted"/>
<gene>
    <name evidence="2" type="ORF">COB21_02365</name>
</gene>
<comment type="caution">
    <text evidence="2">The sequence shown here is derived from an EMBL/GenBank/DDBJ whole genome shotgun (WGS) entry which is preliminary data.</text>
</comment>
<sequence>MSSGVTNDNQINAAVVSSQTGSSDRAEHAQEGTVHRVADQVLAAPQAAAAADDIPMARVVVATGRRVTRLNHVSAERGATAPRCSEDFLEQLLGGSIERPDNHRTPGQKFKDFFRSAPVKVRVNAERMARQTLAHSVALSSLNDGDAKLSLMEKGYAYSIVDHPQFSFACRLVLVSIPGPEAKAARQLLKNVSDHSEIYDAFVMEASSDPSLHGITIM</sequence>
<protein>
    <submittedName>
        <fullName evidence="2">Uncharacterized protein</fullName>
    </submittedName>
</protein>
<dbReference type="EMBL" id="NVUK01000011">
    <property type="protein sequence ID" value="PCI77919.1"/>
    <property type="molecule type" value="Genomic_DNA"/>
</dbReference>
<feature type="compositionally biased region" description="Polar residues" evidence="1">
    <location>
        <begin position="1"/>
        <end position="23"/>
    </location>
</feature>
<evidence type="ECO:0000256" key="1">
    <source>
        <dbReference type="SAM" id="MobiDB-lite"/>
    </source>
</evidence>
<evidence type="ECO:0000313" key="3">
    <source>
        <dbReference type="Proteomes" id="UP000218775"/>
    </source>
</evidence>